<evidence type="ECO:0000313" key="1">
    <source>
        <dbReference type="EMBL" id="MBL0765776.1"/>
    </source>
</evidence>
<dbReference type="AlphaFoldDB" id="A0A937ABB6"/>
<sequence>MNRTHELIKAWQQGSSDYRANNSDLYKKLRKTKIKELDKAFHEQHEQVFQSMDCLECANCCKTTSPIFYQADIDRLARTLKMKVPEFIDTYLRVDEDNDYVLKSSPCPFLGHDNKCIVYASRPTACREYPHTDRKRMNQVLNLTFNNAEICPAVYGILERLKEVKA</sequence>
<dbReference type="RefSeq" id="WP_201921038.1">
    <property type="nucleotide sequence ID" value="NZ_JAERQG010000002.1"/>
</dbReference>
<proteinExistence type="predicted"/>
<gene>
    <name evidence="1" type="ORF">JKP34_10980</name>
</gene>
<name>A0A937ABB6_9BACT</name>
<organism evidence="1 2">
    <name type="scientific">Marivirga atlantica</name>
    <dbReference type="NCBI Taxonomy" id="1548457"/>
    <lineage>
        <taxon>Bacteria</taxon>
        <taxon>Pseudomonadati</taxon>
        <taxon>Bacteroidota</taxon>
        <taxon>Cytophagia</taxon>
        <taxon>Cytophagales</taxon>
        <taxon>Marivirgaceae</taxon>
        <taxon>Marivirga</taxon>
    </lineage>
</organism>
<dbReference type="Pfam" id="PF03692">
    <property type="entry name" value="CxxCxxCC"/>
    <property type="match status" value="1"/>
</dbReference>
<dbReference type="EMBL" id="JAERQG010000002">
    <property type="protein sequence ID" value="MBL0765776.1"/>
    <property type="molecule type" value="Genomic_DNA"/>
</dbReference>
<dbReference type="PANTHER" id="PTHR35866:SF1">
    <property type="entry name" value="YKGJ FAMILY CYSTEINE CLUSTER PROTEIN"/>
    <property type="match status" value="1"/>
</dbReference>
<evidence type="ECO:0000313" key="2">
    <source>
        <dbReference type="Proteomes" id="UP000642920"/>
    </source>
</evidence>
<dbReference type="Proteomes" id="UP000642920">
    <property type="component" value="Unassembled WGS sequence"/>
</dbReference>
<dbReference type="PANTHER" id="PTHR35866">
    <property type="entry name" value="PUTATIVE-RELATED"/>
    <property type="match status" value="1"/>
</dbReference>
<comment type="caution">
    <text evidence="1">The sequence shown here is derived from an EMBL/GenBank/DDBJ whole genome shotgun (WGS) entry which is preliminary data.</text>
</comment>
<reference evidence="1" key="1">
    <citation type="submission" date="2021-01" db="EMBL/GenBank/DDBJ databases">
        <title>Marivirga sp. nov., isolated from intertidal surface sediments.</title>
        <authorList>
            <person name="Zhang M."/>
        </authorList>
    </citation>
    <scope>NUCLEOTIDE SEQUENCE</scope>
    <source>
        <strain evidence="1">SM1354</strain>
    </source>
</reference>
<keyword evidence="2" id="KW-1185">Reference proteome</keyword>
<accession>A0A937ABB6</accession>
<dbReference type="InterPro" id="IPR005358">
    <property type="entry name" value="Puta_zinc/iron-chelating_dom"/>
</dbReference>
<protein>
    <submittedName>
        <fullName evidence="1">YkgJ family cysteine cluster protein</fullName>
    </submittedName>
</protein>